<keyword evidence="3" id="KW-0812">Transmembrane</keyword>
<evidence type="ECO:0000256" key="1">
    <source>
        <dbReference type="ARBA" id="ARBA00038508"/>
    </source>
</evidence>
<keyword evidence="5" id="KW-1185">Reference proteome</keyword>
<reference evidence="4 5" key="1">
    <citation type="journal article" date="2024" name="BMC Genomics">
        <title>De novo assembly and annotation of Popillia japonica's genome with initial clues to its potential as an invasive pest.</title>
        <authorList>
            <person name="Cucini C."/>
            <person name="Boschi S."/>
            <person name="Funari R."/>
            <person name="Cardaioli E."/>
            <person name="Iannotti N."/>
            <person name="Marturano G."/>
            <person name="Paoli F."/>
            <person name="Bruttini M."/>
            <person name="Carapelli A."/>
            <person name="Frati F."/>
            <person name="Nardi F."/>
        </authorList>
    </citation>
    <scope>NUCLEOTIDE SEQUENCE [LARGE SCALE GENOMIC DNA]</scope>
    <source>
        <strain evidence="4">DMR45628</strain>
    </source>
</reference>
<dbReference type="GO" id="GO:0019901">
    <property type="term" value="F:protein kinase binding"/>
    <property type="evidence" value="ECO:0007669"/>
    <property type="project" value="InterPro"/>
</dbReference>
<keyword evidence="3" id="KW-0472">Membrane</keyword>
<dbReference type="SUPFAM" id="SSF47954">
    <property type="entry name" value="Cyclin-like"/>
    <property type="match status" value="1"/>
</dbReference>
<evidence type="ECO:0000256" key="2">
    <source>
        <dbReference type="ARBA" id="ARBA00040808"/>
    </source>
</evidence>
<dbReference type="Proteomes" id="UP001458880">
    <property type="component" value="Unassembled WGS sequence"/>
</dbReference>
<dbReference type="GO" id="GO:0000307">
    <property type="term" value="C:cyclin-dependent protein kinase holoenzyme complex"/>
    <property type="evidence" value="ECO:0007669"/>
    <property type="project" value="TreeGrafter"/>
</dbReference>
<dbReference type="EMBL" id="JASPKY010000148">
    <property type="protein sequence ID" value="KAK9730365.1"/>
    <property type="molecule type" value="Genomic_DNA"/>
</dbReference>
<dbReference type="InterPro" id="IPR036915">
    <property type="entry name" value="Cyclin-like_sf"/>
</dbReference>
<accession>A0AAW1L8T6</accession>
<gene>
    <name evidence="4" type="ORF">QE152_g15302</name>
</gene>
<organism evidence="4 5">
    <name type="scientific">Popillia japonica</name>
    <name type="common">Japanese beetle</name>
    <dbReference type="NCBI Taxonomy" id="7064"/>
    <lineage>
        <taxon>Eukaryota</taxon>
        <taxon>Metazoa</taxon>
        <taxon>Ecdysozoa</taxon>
        <taxon>Arthropoda</taxon>
        <taxon>Hexapoda</taxon>
        <taxon>Insecta</taxon>
        <taxon>Pterygota</taxon>
        <taxon>Neoptera</taxon>
        <taxon>Endopterygota</taxon>
        <taxon>Coleoptera</taxon>
        <taxon>Polyphaga</taxon>
        <taxon>Scarabaeiformia</taxon>
        <taxon>Scarabaeidae</taxon>
        <taxon>Rutelinae</taxon>
        <taxon>Popillia</taxon>
    </lineage>
</organism>
<dbReference type="CDD" id="cd20557">
    <property type="entry name" value="CYCLIN_ScPCL1-like"/>
    <property type="match status" value="1"/>
</dbReference>
<keyword evidence="3" id="KW-1133">Transmembrane helix</keyword>
<dbReference type="PANTHER" id="PTHR15615:SF108">
    <property type="entry name" value="PROTEIN CNPPD1"/>
    <property type="match status" value="1"/>
</dbReference>
<dbReference type="GO" id="GO:0016538">
    <property type="term" value="F:cyclin-dependent protein serine/threonine kinase regulator activity"/>
    <property type="evidence" value="ECO:0007669"/>
    <property type="project" value="TreeGrafter"/>
</dbReference>
<dbReference type="InterPro" id="IPR013922">
    <property type="entry name" value="Cyclin_PHO80-like"/>
</dbReference>
<evidence type="ECO:0000313" key="4">
    <source>
        <dbReference type="EMBL" id="KAK9730365.1"/>
    </source>
</evidence>
<protein>
    <recommendedName>
        <fullName evidence="2">Protein CNPPD1</fullName>
    </recommendedName>
</protein>
<dbReference type="AlphaFoldDB" id="A0AAW1L8T6"/>
<comment type="caution">
    <text evidence="4">The sequence shown here is derived from an EMBL/GenBank/DDBJ whole genome shotgun (WGS) entry which is preliminary data.</text>
</comment>
<proteinExistence type="inferred from homology"/>
<comment type="similarity">
    <text evidence="1">Belongs to the CNPPD1 family.</text>
</comment>
<dbReference type="GO" id="GO:0005634">
    <property type="term" value="C:nucleus"/>
    <property type="evidence" value="ECO:0007669"/>
    <property type="project" value="TreeGrafter"/>
</dbReference>
<name>A0AAW1L8T6_POPJA</name>
<sequence length="448" mass="51592">MIKISAKSGICQIYPRSKAKEKHLKPFGDHHEFLSRITKTLYYGKLPKSDRLSLPVTELATELFSEAKIGQSLERLHCNDAAAISRNACISPCSFILALLYLERLKNCNSVYLQRINPSELFLVSMMVSSKFLYDDGEEDEVFMKEWAMSGGLSIKRLVQLEKEFLNAINWEIFVSETTFWKKLSHLEQIIAKKEGVNRGWFTYTELNTILTVVDAYHLYQYIMYLATILLAAYTAGVLTIIGSAFIVSQLPGNCLQSPISVTTDVVNDTLLIQTDKECQNIFINDIEQDIENLTNFNCHVIPETPFVKKQIDAADVLTTSLILASIQPNILDTNKSYFDDDLDDGNSEKISWDWWTSPTMNWLTSTSELTQNFNLMPNFKDYIYISYSDSAIVATKLIEQEDHFQKATRTRMQDQLERSWHKEWTDTIRDTLLNYEKPFELFKNIKT</sequence>
<evidence type="ECO:0000313" key="5">
    <source>
        <dbReference type="Proteomes" id="UP001458880"/>
    </source>
</evidence>
<dbReference type="Pfam" id="PF08613">
    <property type="entry name" value="Cyclin"/>
    <property type="match status" value="1"/>
</dbReference>
<dbReference type="Gene3D" id="1.10.472.10">
    <property type="entry name" value="Cyclin-like"/>
    <property type="match status" value="1"/>
</dbReference>
<evidence type="ECO:0000256" key="3">
    <source>
        <dbReference type="SAM" id="Phobius"/>
    </source>
</evidence>
<feature type="transmembrane region" description="Helical" evidence="3">
    <location>
        <begin position="222"/>
        <end position="248"/>
    </location>
</feature>
<dbReference type="PANTHER" id="PTHR15615">
    <property type="match status" value="1"/>
</dbReference>